<sequence>MYSSIIYKRFFLFGFCLLLCGCKKELDSAYEWKTIEVTATAYNSLAYQTNSNPNITAFGDSLKPGLRYIAVSRNLLREGLTHNTLVKIEGLEGTYLVKDKMNKRWWNRIDVYMGTDVKAAREWGKRKVNISYRVKIENDSLKP</sequence>
<reference evidence="1" key="1">
    <citation type="submission" date="2022-04" db="EMBL/GenBank/DDBJ databases">
        <authorList>
            <person name="Ren T."/>
        </authorList>
    </citation>
    <scope>NUCLEOTIDE SEQUENCE</scope>
    <source>
        <strain evidence="1">F63249</strain>
    </source>
</reference>
<proteinExistence type="predicted"/>
<dbReference type="Proteomes" id="UP001203687">
    <property type="component" value="Unassembled WGS sequence"/>
</dbReference>
<organism evidence="1 2">
    <name type="scientific">Psychroserpens algicola</name>
    <dbReference type="NCBI Taxonomy" id="1719034"/>
    <lineage>
        <taxon>Bacteria</taxon>
        <taxon>Pseudomonadati</taxon>
        <taxon>Bacteroidota</taxon>
        <taxon>Flavobacteriia</taxon>
        <taxon>Flavobacteriales</taxon>
        <taxon>Flavobacteriaceae</taxon>
        <taxon>Psychroserpens</taxon>
    </lineage>
</organism>
<evidence type="ECO:0000313" key="1">
    <source>
        <dbReference type="EMBL" id="MCK8480630.1"/>
    </source>
</evidence>
<dbReference type="RefSeq" id="WP_248412690.1">
    <property type="nucleotide sequence ID" value="NZ_JALPQF010000007.1"/>
</dbReference>
<gene>
    <name evidence="1" type="ORF">MUY34_08365</name>
</gene>
<evidence type="ECO:0000313" key="2">
    <source>
        <dbReference type="Proteomes" id="UP001203687"/>
    </source>
</evidence>
<keyword evidence="2" id="KW-1185">Reference proteome</keyword>
<name>A0ABT0H8D8_9FLAO</name>
<dbReference type="EMBL" id="JALPQF010000007">
    <property type="protein sequence ID" value="MCK8480630.1"/>
    <property type="molecule type" value="Genomic_DNA"/>
</dbReference>
<protein>
    <submittedName>
        <fullName evidence="1">3D domain-containing protein</fullName>
    </submittedName>
</protein>
<accession>A0ABT0H8D8</accession>
<dbReference type="CDD" id="cd22784">
    <property type="entry name" value="DPBB_MltA_YuiC-like"/>
    <property type="match status" value="1"/>
</dbReference>
<comment type="caution">
    <text evidence="1">The sequence shown here is derived from an EMBL/GenBank/DDBJ whole genome shotgun (WGS) entry which is preliminary data.</text>
</comment>